<comment type="caution">
    <text evidence="2">The sequence shown here is derived from an EMBL/GenBank/DDBJ whole genome shotgun (WGS) entry which is preliminary data.</text>
</comment>
<evidence type="ECO:0000313" key="3">
    <source>
        <dbReference type="Proteomes" id="UP000523795"/>
    </source>
</evidence>
<protein>
    <submittedName>
        <fullName evidence="2">Uncharacterized protein</fullName>
    </submittedName>
</protein>
<sequence length="118" mass="11941">MAYDVRLTAAADSGLETSGGEPAQSSSSLAEALEQAERMAARPGPAEAVVYDVPEGAGGGSAGTEIARYSAGGGWTSEAITPASWWAGLSQPTKEKLKSDPYGEVPPEVWDELAAAGG</sequence>
<organism evidence="2 3">
    <name type="scientific">Arthrobacter deserti</name>
    <dbReference type="NCBI Taxonomy" id="1742687"/>
    <lineage>
        <taxon>Bacteria</taxon>
        <taxon>Bacillati</taxon>
        <taxon>Actinomycetota</taxon>
        <taxon>Actinomycetes</taxon>
        <taxon>Micrococcales</taxon>
        <taxon>Micrococcaceae</taxon>
        <taxon>Arthrobacter</taxon>
    </lineage>
</organism>
<feature type="non-terminal residue" evidence="2">
    <location>
        <position position="118"/>
    </location>
</feature>
<proteinExistence type="predicted"/>
<dbReference type="Proteomes" id="UP000523795">
    <property type="component" value="Unassembled WGS sequence"/>
</dbReference>
<gene>
    <name evidence="2" type="ORF">HER39_16980</name>
</gene>
<feature type="compositionally biased region" description="Low complexity" evidence="1">
    <location>
        <begin position="21"/>
        <end position="33"/>
    </location>
</feature>
<evidence type="ECO:0000313" key="2">
    <source>
        <dbReference type="EMBL" id="NKX52231.1"/>
    </source>
</evidence>
<accession>A0ABX1JT53</accession>
<keyword evidence="3" id="KW-1185">Reference proteome</keyword>
<dbReference type="EMBL" id="JAAZSR010000453">
    <property type="protein sequence ID" value="NKX52231.1"/>
    <property type="molecule type" value="Genomic_DNA"/>
</dbReference>
<reference evidence="2 3" key="1">
    <citation type="submission" date="2020-04" db="EMBL/GenBank/DDBJ databases">
        <authorList>
            <person name="Liu S."/>
        </authorList>
    </citation>
    <scope>NUCLEOTIDE SEQUENCE [LARGE SCALE GENOMIC DNA]</scope>
    <source>
        <strain evidence="2 3">CGMCC 1.15091</strain>
    </source>
</reference>
<name>A0ABX1JT53_9MICC</name>
<feature type="region of interest" description="Disordered" evidence="1">
    <location>
        <begin position="1"/>
        <end position="43"/>
    </location>
</feature>
<evidence type="ECO:0000256" key="1">
    <source>
        <dbReference type="SAM" id="MobiDB-lite"/>
    </source>
</evidence>